<reference evidence="3" key="1">
    <citation type="submission" date="2020-08" db="EMBL/GenBank/DDBJ databases">
        <title>Multicomponent nature underlies the extraordinary mechanical properties of spider dragline silk.</title>
        <authorList>
            <person name="Kono N."/>
            <person name="Nakamura H."/>
            <person name="Mori M."/>
            <person name="Yoshida Y."/>
            <person name="Ohtoshi R."/>
            <person name="Malay A.D."/>
            <person name="Moran D.A.P."/>
            <person name="Tomita M."/>
            <person name="Numata K."/>
            <person name="Arakawa K."/>
        </authorList>
    </citation>
    <scope>NUCLEOTIDE SEQUENCE</scope>
</reference>
<name>A0A8X7C1X1_9ARAC</name>
<protein>
    <submittedName>
        <fullName evidence="3">Zinc finger protein</fullName>
    </submittedName>
</protein>
<accession>A0A8X7C1X1</accession>
<feature type="domain" description="C2H2-type" evidence="2">
    <location>
        <begin position="10"/>
        <end position="31"/>
    </location>
</feature>
<proteinExistence type="predicted"/>
<dbReference type="EMBL" id="BMAV01007183">
    <property type="protein sequence ID" value="GFY49834.1"/>
    <property type="molecule type" value="Genomic_DNA"/>
</dbReference>
<dbReference type="InterPro" id="IPR013087">
    <property type="entry name" value="Znf_C2H2_type"/>
</dbReference>
<evidence type="ECO:0000313" key="3">
    <source>
        <dbReference type="EMBL" id="GFY49834.1"/>
    </source>
</evidence>
<evidence type="ECO:0000256" key="1">
    <source>
        <dbReference type="SAM" id="MobiDB-lite"/>
    </source>
</evidence>
<feature type="domain" description="C2H2-type" evidence="2">
    <location>
        <begin position="164"/>
        <end position="185"/>
    </location>
</feature>
<feature type="compositionally biased region" description="Basic and acidic residues" evidence="1">
    <location>
        <begin position="273"/>
        <end position="283"/>
    </location>
</feature>
<organism evidence="3 4">
    <name type="scientific">Trichonephila inaurata madagascariensis</name>
    <dbReference type="NCBI Taxonomy" id="2747483"/>
    <lineage>
        <taxon>Eukaryota</taxon>
        <taxon>Metazoa</taxon>
        <taxon>Ecdysozoa</taxon>
        <taxon>Arthropoda</taxon>
        <taxon>Chelicerata</taxon>
        <taxon>Arachnida</taxon>
        <taxon>Araneae</taxon>
        <taxon>Araneomorphae</taxon>
        <taxon>Entelegynae</taxon>
        <taxon>Araneoidea</taxon>
        <taxon>Nephilidae</taxon>
        <taxon>Trichonephila</taxon>
        <taxon>Trichonephila inaurata</taxon>
    </lineage>
</organism>
<evidence type="ECO:0000259" key="2">
    <source>
        <dbReference type="PROSITE" id="PS00028"/>
    </source>
</evidence>
<evidence type="ECO:0000313" key="4">
    <source>
        <dbReference type="Proteomes" id="UP000886998"/>
    </source>
</evidence>
<dbReference type="Proteomes" id="UP000886998">
    <property type="component" value="Unassembled WGS sequence"/>
</dbReference>
<dbReference type="SMART" id="SM00355">
    <property type="entry name" value="ZnF_C2H2"/>
    <property type="match status" value="2"/>
</dbReference>
<comment type="caution">
    <text evidence="3">The sequence shown here is derived from an EMBL/GenBank/DDBJ whole genome shotgun (WGS) entry which is preliminary data.</text>
</comment>
<gene>
    <name evidence="3" type="primary">NCL1_12112</name>
    <name evidence="3" type="ORF">TNIN_295001</name>
</gene>
<dbReference type="PROSITE" id="PS00028">
    <property type="entry name" value="ZINC_FINGER_C2H2_1"/>
    <property type="match status" value="2"/>
</dbReference>
<keyword evidence="4" id="KW-1185">Reference proteome</keyword>
<dbReference type="AlphaFoldDB" id="A0A8X7C1X1"/>
<sequence length="546" mass="63901">MEPSAGEYRCDYCKLQFKHYKQFLSHKYLNHDEQELQPEIYSEVTQSEPEDISFASNSSLENSNVHLEEAPKRHTSYGLLLNNKMDYIHGQFYNENTHKYGSGENRLERNLSPNRYSYIDIGKDPNDSCGFENRLNQKSDLIKNILTHSAEKTSMEYSNGKHRCNSCKLQFKHYKQFLSHKYLNHDEQELQPEINYHGEASQNPLNNFKSSCEMHIGKIPLKEQLKNNERTDSSEYVYNPFFDSRDRESIESHYGLITESKSTLSCLVSTIEHSQEPRSRGESNPEVTANERSLSLKYNQAEIYRLEGNTGVNRSQSSILHEDKQLEICRLVENTGVNRCESTILSEYNQMQIYTQGISEQFNGYQSSTTEYGETCGNYRQMDVNLPSTSYVMRPMIAIKPQFHRYHCALFFEYNPLQFIGCEMNHYFNTNQIPMPLGYRQKEFDHYDLYRQSKPNLLSMSPECREMDLNTHVMNPQINANSQAVTEKNDNIPLPERNLSPKQWILNKVDINLQENSIESRRNLYSVDRSNIIYGEPKTLKIMRKM</sequence>
<feature type="region of interest" description="Disordered" evidence="1">
    <location>
        <begin position="272"/>
        <end position="292"/>
    </location>
</feature>